<dbReference type="InParanoid" id="A0A2H3DIF5"/>
<dbReference type="EMBL" id="KZ293664">
    <property type="protein sequence ID" value="PBK90648.1"/>
    <property type="molecule type" value="Genomic_DNA"/>
</dbReference>
<dbReference type="STRING" id="47427.A0A2H3DIF5"/>
<name>A0A2H3DIF5_ARMGA</name>
<dbReference type="OrthoDB" id="2971809at2759"/>
<sequence length="85" mass="10112">MMVRNSSGNVPRAFRLCHNDVEDEMHILFTCPHSDLEYLHKSFLADVWKTLPALRYASLTPLELFHRLLMYMDLHPWLARYAYDS</sequence>
<accession>A0A2H3DIF5</accession>
<dbReference type="Proteomes" id="UP000217790">
    <property type="component" value="Unassembled WGS sequence"/>
</dbReference>
<keyword evidence="2" id="KW-1185">Reference proteome</keyword>
<protein>
    <submittedName>
        <fullName evidence="1">Uncharacterized protein</fullName>
    </submittedName>
</protein>
<organism evidence="1 2">
    <name type="scientific">Armillaria gallica</name>
    <name type="common">Bulbous honey fungus</name>
    <name type="synonym">Armillaria bulbosa</name>
    <dbReference type="NCBI Taxonomy" id="47427"/>
    <lineage>
        <taxon>Eukaryota</taxon>
        <taxon>Fungi</taxon>
        <taxon>Dikarya</taxon>
        <taxon>Basidiomycota</taxon>
        <taxon>Agaricomycotina</taxon>
        <taxon>Agaricomycetes</taxon>
        <taxon>Agaricomycetidae</taxon>
        <taxon>Agaricales</taxon>
        <taxon>Marasmiineae</taxon>
        <taxon>Physalacriaceae</taxon>
        <taxon>Armillaria</taxon>
    </lineage>
</organism>
<dbReference type="AlphaFoldDB" id="A0A2H3DIF5"/>
<reference evidence="2" key="1">
    <citation type="journal article" date="2017" name="Nat. Ecol. Evol.">
        <title>Genome expansion and lineage-specific genetic innovations in the forest pathogenic fungi Armillaria.</title>
        <authorList>
            <person name="Sipos G."/>
            <person name="Prasanna A.N."/>
            <person name="Walter M.C."/>
            <person name="O'Connor E."/>
            <person name="Balint B."/>
            <person name="Krizsan K."/>
            <person name="Kiss B."/>
            <person name="Hess J."/>
            <person name="Varga T."/>
            <person name="Slot J."/>
            <person name="Riley R."/>
            <person name="Boka B."/>
            <person name="Rigling D."/>
            <person name="Barry K."/>
            <person name="Lee J."/>
            <person name="Mihaltcheva S."/>
            <person name="LaButti K."/>
            <person name="Lipzen A."/>
            <person name="Waldron R."/>
            <person name="Moloney N.M."/>
            <person name="Sperisen C."/>
            <person name="Kredics L."/>
            <person name="Vagvoelgyi C."/>
            <person name="Patrignani A."/>
            <person name="Fitzpatrick D."/>
            <person name="Nagy I."/>
            <person name="Doyle S."/>
            <person name="Anderson J.B."/>
            <person name="Grigoriev I.V."/>
            <person name="Gueldener U."/>
            <person name="Muensterkoetter M."/>
            <person name="Nagy L.G."/>
        </authorList>
    </citation>
    <scope>NUCLEOTIDE SEQUENCE [LARGE SCALE GENOMIC DNA]</scope>
    <source>
        <strain evidence="2">Ar21-2</strain>
    </source>
</reference>
<proteinExistence type="predicted"/>
<gene>
    <name evidence="1" type="ORF">ARMGADRAFT_288943</name>
</gene>
<evidence type="ECO:0000313" key="2">
    <source>
        <dbReference type="Proteomes" id="UP000217790"/>
    </source>
</evidence>
<evidence type="ECO:0000313" key="1">
    <source>
        <dbReference type="EMBL" id="PBK90648.1"/>
    </source>
</evidence>